<protein>
    <submittedName>
        <fullName evidence="2">Uncharacterized protein</fullName>
    </submittedName>
</protein>
<dbReference type="EMBL" id="JARRTL010000029">
    <property type="protein sequence ID" value="MEC0487301.1"/>
    <property type="molecule type" value="Genomic_DNA"/>
</dbReference>
<dbReference type="Proteomes" id="UP000036168">
    <property type="component" value="Unassembled WGS sequence"/>
</dbReference>
<keyword evidence="5" id="KW-1185">Reference proteome</keyword>
<reference evidence="2" key="2">
    <citation type="submission" date="2015-10" db="EMBL/GenBank/DDBJ databases">
        <authorList>
            <person name="Gilbert D.G."/>
        </authorList>
    </citation>
    <scope>NUCLEOTIDE SEQUENCE</scope>
    <source>
        <strain evidence="2">GO-13</strain>
    </source>
</reference>
<reference evidence="2 4" key="1">
    <citation type="journal article" date="2015" name="Int. J. Syst. Evol. Microbiol.">
        <title>Bacillus glycinifermentans sp. nov., isolated from fermented soybean paste.</title>
        <authorList>
            <person name="Kim S.J."/>
            <person name="Dunlap C.A."/>
            <person name="Kwon S.W."/>
            <person name="Rooney A.P."/>
        </authorList>
    </citation>
    <scope>NUCLEOTIDE SEQUENCE [LARGE SCALE GENOMIC DNA]</scope>
    <source>
        <strain evidence="2 4">GO-13</strain>
    </source>
</reference>
<name>A0A0T6BV64_9BACI</name>
<dbReference type="Proteomes" id="UP001341297">
    <property type="component" value="Unassembled WGS sequence"/>
</dbReference>
<accession>A0A0T6BV64</accession>
<comment type="caution">
    <text evidence="2">The sequence shown here is derived from an EMBL/GenBank/DDBJ whole genome shotgun (WGS) entry which is preliminary data.</text>
</comment>
<dbReference type="RefSeq" id="WP_017474734.1">
    <property type="nucleotide sequence ID" value="NZ_JARRTL010000029.1"/>
</dbReference>
<feature type="region of interest" description="Disordered" evidence="1">
    <location>
        <begin position="96"/>
        <end position="128"/>
    </location>
</feature>
<evidence type="ECO:0000313" key="2">
    <source>
        <dbReference type="EMBL" id="KRT95506.1"/>
    </source>
</evidence>
<organism evidence="2 4">
    <name type="scientific">Bacillus glycinifermentans</name>
    <dbReference type="NCBI Taxonomy" id="1664069"/>
    <lineage>
        <taxon>Bacteria</taxon>
        <taxon>Bacillati</taxon>
        <taxon>Bacillota</taxon>
        <taxon>Bacilli</taxon>
        <taxon>Bacillales</taxon>
        <taxon>Bacillaceae</taxon>
        <taxon>Bacillus</taxon>
    </lineage>
</organism>
<evidence type="ECO:0000313" key="5">
    <source>
        <dbReference type="Proteomes" id="UP001341297"/>
    </source>
</evidence>
<sequence length="128" mass="15602">MYFIEKQEELIGKEIAYVWANQFCEQTTIITKDKGVFMVCQEVGWDDGDKETRVFYAHEAKEILYPLRRELHTKGIIDESEWGEYEKELKKKQEAERERFRKKQEERERKQYEELKAKFENQAEPIKD</sequence>
<proteinExistence type="predicted"/>
<evidence type="ECO:0000313" key="3">
    <source>
        <dbReference type="EMBL" id="MEC0487301.1"/>
    </source>
</evidence>
<evidence type="ECO:0000313" key="4">
    <source>
        <dbReference type="Proteomes" id="UP000036168"/>
    </source>
</evidence>
<dbReference type="EMBL" id="LECW02000002">
    <property type="protein sequence ID" value="KRT95506.1"/>
    <property type="molecule type" value="Genomic_DNA"/>
</dbReference>
<dbReference type="AlphaFoldDB" id="A0A0T6BV64"/>
<gene>
    <name evidence="2" type="ORF">AB447_209400</name>
    <name evidence="3" type="ORF">P8828_21335</name>
</gene>
<dbReference type="OrthoDB" id="2907204at2"/>
<evidence type="ECO:0000256" key="1">
    <source>
        <dbReference type="SAM" id="MobiDB-lite"/>
    </source>
</evidence>
<reference evidence="3 5" key="3">
    <citation type="submission" date="2023-03" db="EMBL/GenBank/DDBJ databases">
        <title>Agriculturally important microbes genome sequencing.</title>
        <authorList>
            <person name="Dunlap C."/>
        </authorList>
    </citation>
    <scope>NUCLEOTIDE SEQUENCE [LARGE SCALE GENOMIC DNA]</scope>
    <source>
        <strain evidence="3 5">CBP-3203</strain>
    </source>
</reference>